<dbReference type="Proteomes" id="UP000683925">
    <property type="component" value="Unassembled WGS sequence"/>
</dbReference>
<gene>
    <name evidence="1" type="ORF">POCTA_138.1.T1400074</name>
</gene>
<reference evidence="1" key="1">
    <citation type="submission" date="2021-01" db="EMBL/GenBank/DDBJ databases">
        <authorList>
            <consortium name="Genoscope - CEA"/>
            <person name="William W."/>
        </authorList>
    </citation>
    <scope>NUCLEOTIDE SEQUENCE</scope>
</reference>
<comment type="caution">
    <text evidence="1">The sequence shown here is derived from an EMBL/GenBank/DDBJ whole genome shotgun (WGS) entry which is preliminary data.</text>
</comment>
<sequence length="217" mass="25173">MFCFNDDFLKDTSVLNPQQLYIYNYNIPVHVKTDEFYQETYKIIQFIHKLISVTLSDFQLYSLTSAIRNWSLFHNPPLIFSQTTLALHYHYKTSSTHPSSILSTQHLQICQQHYALLNTPSLFPQNLCNTLFNKDLFCILTSKIQYFQSSNPNQTPLVNIALSDDISKSSEYTQIITPCHHNQRINTVGALIKRRTISATLNPGAKQLIFCISFHRY</sequence>
<name>A0A8S1Y380_PAROT</name>
<proteinExistence type="predicted"/>
<dbReference type="EMBL" id="CAJJDP010000141">
    <property type="protein sequence ID" value="CAD8207178.1"/>
    <property type="molecule type" value="Genomic_DNA"/>
</dbReference>
<dbReference type="AlphaFoldDB" id="A0A8S1Y380"/>
<evidence type="ECO:0000313" key="2">
    <source>
        <dbReference type="Proteomes" id="UP000683925"/>
    </source>
</evidence>
<evidence type="ECO:0000313" key="1">
    <source>
        <dbReference type="EMBL" id="CAD8207178.1"/>
    </source>
</evidence>
<keyword evidence="2" id="KW-1185">Reference proteome</keyword>
<accession>A0A8S1Y380</accession>
<organism evidence="1 2">
    <name type="scientific">Paramecium octaurelia</name>
    <dbReference type="NCBI Taxonomy" id="43137"/>
    <lineage>
        <taxon>Eukaryota</taxon>
        <taxon>Sar</taxon>
        <taxon>Alveolata</taxon>
        <taxon>Ciliophora</taxon>
        <taxon>Intramacronucleata</taxon>
        <taxon>Oligohymenophorea</taxon>
        <taxon>Peniculida</taxon>
        <taxon>Parameciidae</taxon>
        <taxon>Paramecium</taxon>
    </lineage>
</organism>
<protein>
    <submittedName>
        <fullName evidence="1">Uncharacterized protein</fullName>
    </submittedName>
</protein>